<dbReference type="InterPro" id="IPR051921">
    <property type="entry name" value="ABC_osmolyte_uptake_ATP-bind"/>
</dbReference>
<dbReference type="CDD" id="cd03294">
    <property type="entry name" value="ABC_Pro_Gly_Betaine"/>
    <property type="match status" value="1"/>
</dbReference>
<sequence length="266" mass="29689">MKNNASSPNGEVCIEVNELWKIFGHNPKQLLHSEMRSATKADILEKTGHVIAARDISFNVNQGELFVIMGLSGSGKSTLIRCILRLIEPTRGKILINGNDVCSYDESQLIDLRRHTTSMVFQHFGLFPHRSVIDNVAYGLKVRGVAKEERYARARKVIARVGLQGWENYPPSALSGGMQQRVGLARALATDPEILLMDEPFSGLDPLIRRQMQDELLDLQAEVQKTILFVTHDLHEALKLGNRIAIMRDGEIIQIGTPEEVITTPS</sequence>
<keyword evidence="2" id="KW-0813">Transport</keyword>
<dbReference type="InterPro" id="IPR017871">
    <property type="entry name" value="ABC_transporter-like_CS"/>
</dbReference>
<protein>
    <recommendedName>
        <fullName evidence="5">ABC transporter domain-containing protein</fullName>
    </recommendedName>
</protein>
<keyword evidence="3" id="KW-0547">Nucleotide-binding</keyword>
<dbReference type="PANTHER" id="PTHR43869:SF1">
    <property type="entry name" value="GLYCINE BETAINE_PROLINE BETAINE TRANSPORT SYSTEM ATP-BINDING PROTEIN PROV"/>
    <property type="match status" value="1"/>
</dbReference>
<dbReference type="PROSITE" id="PS00211">
    <property type="entry name" value="ABC_TRANSPORTER_1"/>
    <property type="match status" value="1"/>
</dbReference>
<gene>
    <name evidence="6" type="ORF">S06H3_34843</name>
</gene>
<feature type="non-terminal residue" evidence="6">
    <location>
        <position position="266"/>
    </location>
</feature>
<dbReference type="InterPro" id="IPR003593">
    <property type="entry name" value="AAA+_ATPase"/>
</dbReference>
<evidence type="ECO:0000256" key="3">
    <source>
        <dbReference type="ARBA" id="ARBA00022741"/>
    </source>
</evidence>
<dbReference type="AlphaFoldDB" id="X1LIY8"/>
<evidence type="ECO:0000313" key="6">
    <source>
        <dbReference type="EMBL" id="GAI19038.1"/>
    </source>
</evidence>
<dbReference type="FunFam" id="3.40.50.300:FF:000201">
    <property type="entry name" value="Glycine betaine/L-proline ABC transporter ATP-binding protein"/>
    <property type="match status" value="1"/>
</dbReference>
<feature type="domain" description="ABC transporter" evidence="5">
    <location>
        <begin position="38"/>
        <end position="266"/>
    </location>
</feature>
<keyword evidence="4" id="KW-0067">ATP-binding</keyword>
<proteinExistence type="inferred from homology"/>
<comment type="caution">
    <text evidence="6">The sequence shown here is derived from an EMBL/GenBank/DDBJ whole genome shotgun (WGS) entry which is preliminary data.</text>
</comment>
<dbReference type="InterPro" id="IPR003439">
    <property type="entry name" value="ABC_transporter-like_ATP-bd"/>
</dbReference>
<dbReference type="SUPFAM" id="SSF52540">
    <property type="entry name" value="P-loop containing nucleoside triphosphate hydrolases"/>
    <property type="match status" value="1"/>
</dbReference>
<dbReference type="InterPro" id="IPR027417">
    <property type="entry name" value="P-loop_NTPase"/>
</dbReference>
<evidence type="ECO:0000256" key="2">
    <source>
        <dbReference type="ARBA" id="ARBA00022448"/>
    </source>
</evidence>
<dbReference type="GO" id="GO:0005524">
    <property type="term" value="F:ATP binding"/>
    <property type="evidence" value="ECO:0007669"/>
    <property type="project" value="UniProtKB-KW"/>
</dbReference>
<name>X1LIY8_9ZZZZ</name>
<dbReference type="Gene3D" id="3.40.50.300">
    <property type="entry name" value="P-loop containing nucleotide triphosphate hydrolases"/>
    <property type="match status" value="1"/>
</dbReference>
<dbReference type="Pfam" id="PF00005">
    <property type="entry name" value="ABC_tran"/>
    <property type="match status" value="1"/>
</dbReference>
<evidence type="ECO:0000259" key="5">
    <source>
        <dbReference type="PROSITE" id="PS50893"/>
    </source>
</evidence>
<organism evidence="6">
    <name type="scientific">marine sediment metagenome</name>
    <dbReference type="NCBI Taxonomy" id="412755"/>
    <lineage>
        <taxon>unclassified sequences</taxon>
        <taxon>metagenomes</taxon>
        <taxon>ecological metagenomes</taxon>
    </lineage>
</organism>
<dbReference type="GO" id="GO:0006950">
    <property type="term" value="P:response to stress"/>
    <property type="evidence" value="ECO:0007669"/>
    <property type="project" value="UniProtKB-ARBA"/>
</dbReference>
<accession>X1LIY8</accession>
<comment type="similarity">
    <text evidence="1">Belongs to the ABC transporter superfamily.</text>
</comment>
<reference evidence="6" key="1">
    <citation type="journal article" date="2014" name="Front. Microbiol.">
        <title>High frequency of phylogenetically diverse reductive dehalogenase-homologous genes in deep subseafloor sedimentary metagenomes.</title>
        <authorList>
            <person name="Kawai M."/>
            <person name="Futagami T."/>
            <person name="Toyoda A."/>
            <person name="Takaki Y."/>
            <person name="Nishi S."/>
            <person name="Hori S."/>
            <person name="Arai W."/>
            <person name="Tsubouchi T."/>
            <person name="Morono Y."/>
            <person name="Uchiyama I."/>
            <person name="Ito T."/>
            <person name="Fujiyama A."/>
            <person name="Inagaki F."/>
            <person name="Takami H."/>
        </authorList>
    </citation>
    <scope>NUCLEOTIDE SEQUENCE</scope>
    <source>
        <strain evidence="6">Expedition CK06-06</strain>
    </source>
</reference>
<dbReference type="SMART" id="SM00382">
    <property type="entry name" value="AAA"/>
    <property type="match status" value="1"/>
</dbReference>
<evidence type="ECO:0000256" key="4">
    <source>
        <dbReference type="ARBA" id="ARBA00022840"/>
    </source>
</evidence>
<dbReference type="PROSITE" id="PS50893">
    <property type="entry name" value="ABC_TRANSPORTER_2"/>
    <property type="match status" value="1"/>
</dbReference>
<dbReference type="GO" id="GO:0016887">
    <property type="term" value="F:ATP hydrolysis activity"/>
    <property type="evidence" value="ECO:0007669"/>
    <property type="project" value="InterPro"/>
</dbReference>
<dbReference type="EMBL" id="BARV01020959">
    <property type="protein sequence ID" value="GAI19038.1"/>
    <property type="molecule type" value="Genomic_DNA"/>
</dbReference>
<evidence type="ECO:0000256" key="1">
    <source>
        <dbReference type="ARBA" id="ARBA00005417"/>
    </source>
</evidence>
<dbReference type="PANTHER" id="PTHR43869">
    <property type="entry name" value="GLYCINE BETAINE/PROLINE BETAINE TRANSPORT SYSTEM ATP-BINDING PROTEIN PROV"/>
    <property type="match status" value="1"/>
</dbReference>